<organism evidence="1 2">
    <name type="scientific">Rhizoctonia solani</name>
    <dbReference type="NCBI Taxonomy" id="456999"/>
    <lineage>
        <taxon>Eukaryota</taxon>
        <taxon>Fungi</taxon>
        <taxon>Dikarya</taxon>
        <taxon>Basidiomycota</taxon>
        <taxon>Agaricomycotina</taxon>
        <taxon>Agaricomycetes</taxon>
        <taxon>Cantharellales</taxon>
        <taxon>Ceratobasidiaceae</taxon>
        <taxon>Rhizoctonia</taxon>
    </lineage>
</organism>
<dbReference type="Proteomes" id="UP000663850">
    <property type="component" value="Unassembled WGS sequence"/>
</dbReference>
<evidence type="ECO:0000313" key="1">
    <source>
        <dbReference type="EMBL" id="CAE6526359.1"/>
    </source>
</evidence>
<protein>
    <recommendedName>
        <fullName evidence="3">MYND-type domain-containing protein</fullName>
    </recommendedName>
</protein>
<comment type="caution">
    <text evidence="1">The sequence shown here is derived from an EMBL/GenBank/DDBJ whole genome shotgun (WGS) entry which is preliminary data.</text>
</comment>
<reference evidence="1" key="1">
    <citation type="submission" date="2021-01" db="EMBL/GenBank/DDBJ databases">
        <authorList>
            <person name="Kaushik A."/>
        </authorList>
    </citation>
    <scope>NUCLEOTIDE SEQUENCE</scope>
    <source>
        <strain evidence="1">Type strain: AG8-Rh-89/</strain>
    </source>
</reference>
<dbReference type="AlphaFoldDB" id="A0A8H3DJE6"/>
<gene>
    <name evidence="1" type="ORF">RDB_LOCUS124400</name>
</gene>
<proteinExistence type="predicted"/>
<sequence length="568" mass="63837">MPTPSHPRWGRLIGSYPLSDVNESTLSVDSEVAGLRAMKEISGLATEAQAPSQTDLEQHSNIKISILQLALRLSQDPMKIHHLADPPVVSGCIRLMKVIIGRTPGVASVSKIHSSPIPILTGLKPFSYEFGYLCFRLLVVTLNACLLDRWGRLDDALARREQLPRAAAHVLISIEASSAVHKQFENLVNGGDCDPVLGLSAPNNHRRPQQTALLPRSEIETLLGILWDDRKLFLRALMLDAPIASGLSGLLFLFARRVAQESDSKENPSPLRKMLYELALRYYLVQDDSQFGPTLNVISSNPCYGDWIYKAKHVDANDSRWIMTAFINRLSRRSDPEHPTMEDASMMLRYVPLATDAQTQDLLPEVVKLVIEHGWLVLLARDNNDEIRLLVHTLLPALTWLISPPHNRSYRLDSLTQTRIIDAIRKGDLLDWMAFAMYKLDPTPAAFGERSVQAMSGFFGTLAKTVPSIELERAFQDYSPDWRKFYRHLKATGSSINIPCRQYYSTCLDIWYQIAQSLGLERALHKYDLIDCFNGRCPRAYTNDADGPRTMCAGCKNAVYCSDQCQSM</sequence>
<accession>A0A8H3DJE6</accession>
<name>A0A8H3DJE6_9AGAM</name>
<evidence type="ECO:0000313" key="2">
    <source>
        <dbReference type="Proteomes" id="UP000663850"/>
    </source>
</evidence>
<evidence type="ECO:0008006" key="3">
    <source>
        <dbReference type="Google" id="ProtNLM"/>
    </source>
</evidence>
<dbReference type="EMBL" id="CAJMWZ010006691">
    <property type="protein sequence ID" value="CAE6526359.1"/>
    <property type="molecule type" value="Genomic_DNA"/>
</dbReference>